<dbReference type="Proteomes" id="UP000199701">
    <property type="component" value="Unassembled WGS sequence"/>
</dbReference>
<dbReference type="EMBL" id="FOJI01000001">
    <property type="protein sequence ID" value="SEV81653.1"/>
    <property type="molecule type" value="Genomic_DNA"/>
</dbReference>
<dbReference type="OrthoDB" id="2062373at2"/>
<keyword evidence="2" id="KW-1185">Reference proteome</keyword>
<reference evidence="1 2" key="1">
    <citation type="submission" date="2016-10" db="EMBL/GenBank/DDBJ databases">
        <authorList>
            <person name="de Groot N.N."/>
        </authorList>
    </citation>
    <scope>NUCLEOTIDE SEQUENCE [LARGE SCALE GENOMIC DNA]</scope>
    <source>
        <strain evidence="1 2">DSM 9179</strain>
    </source>
</reference>
<gene>
    <name evidence="1" type="ORF">SAMN05421659_10131</name>
</gene>
<protein>
    <recommendedName>
        <fullName evidence="3">YjcQ protein</fullName>
    </recommendedName>
</protein>
<dbReference type="AlphaFoldDB" id="A0A1I0M072"/>
<sequence length="109" mass="12462">MTNLTKDADKMICILYKEFLSRRKSGLSKSSACEFGSSETVHSTLFNKQSLDDIDETLRELSRADYVSCFFADNTIYNFSITSDCIIYMENRFKTGLIEVTDFIAKLIP</sequence>
<organism evidence="1 2">
    <name type="scientific">[Clostridium] fimetarium</name>
    <dbReference type="NCBI Taxonomy" id="99656"/>
    <lineage>
        <taxon>Bacteria</taxon>
        <taxon>Bacillati</taxon>
        <taxon>Bacillota</taxon>
        <taxon>Clostridia</taxon>
        <taxon>Lachnospirales</taxon>
        <taxon>Lachnospiraceae</taxon>
    </lineage>
</organism>
<proteinExistence type="predicted"/>
<accession>A0A1I0M072</accession>
<dbReference type="RefSeq" id="WP_092449356.1">
    <property type="nucleotide sequence ID" value="NZ_FOJI01000001.1"/>
</dbReference>
<name>A0A1I0M072_9FIRM</name>
<evidence type="ECO:0000313" key="2">
    <source>
        <dbReference type="Proteomes" id="UP000199701"/>
    </source>
</evidence>
<evidence type="ECO:0000313" key="1">
    <source>
        <dbReference type="EMBL" id="SEV81653.1"/>
    </source>
</evidence>
<evidence type="ECO:0008006" key="3">
    <source>
        <dbReference type="Google" id="ProtNLM"/>
    </source>
</evidence>